<dbReference type="EMBL" id="LVYD01000087">
    <property type="protein sequence ID" value="OQP59120.1"/>
    <property type="molecule type" value="Genomic_DNA"/>
</dbReference>
<reference evidence="1 2" key="1">
    <citation type="submission" date="2016-03" db="EMBL/GenBank/DDBJ databases">
        <title>Niastella vici sp. nov., isolated from farmland soil.</title>
        <authorList>
            <person name="Chen L."/>
            <person name="Wang D."/>
            <person name="Yang S."/>
            <person name="Wang G."/>
        </authorList>
    </citation>
    <scope>NUCLEOTIDE SEQUENCE [LARGE SCALE GENOMIC DNA]</scope>
    <source>
        <strain evidence="1 2">DJ57</strain>
    </source>
</reference>
<name>A0A1V9FLB5_9BACT</name>
<gene>
    <name evidence="1" type="ORF">A3860_38795</name>
</gene>
<organism evidence="1 2">
    <name type="scientific">Niastella vici</name>
    <dbReference type="NCBI Taxonomy" id="1703345"/>
    <lineage>
        <taxon>Bacteria</taxon>
        <taxon>Pseudomonadati</taxon>
        <taxon>Bacteroidota</taxon>
        <taxon>Chitinophagia</taxon>
        <taxon>Chitinophagales</taxon>
        <taxon>Chitinophagaceae</taxon>
        <taxon>Niastella</taxon>
    </lineage>
</organism>
<comment type="caution">
    <text evidence="1">The sequence shown here is derived from an EMBL/GenBank/DDBJ whole genome shotgun (WGS) entry which is preliminary data.</text>
</comment>
<dbReference type="OrthoDB" id="679091at2"/>
<protein>
    <submittedName>
        <fullName evidence="1">Uncharacterized protein</fullName>
    </submittedName>
</protein>
<dbReference type="RefSeq" id="WP_081154973.1">
    <property type="nucleotide sequence ID" value="NZ_LVYD01000087.1"/>
</dbReference>
<dbReference type="Proteomes" id="UP000192796">
    <property type="component" value="Unassembled WGS sequence"/>
</dbReference>
<keyword evidence="2" id="KW-1185">Reference proteome</keyword>
<accession>A0A1V9FLB5</accession>
<sequence>MNKMIKRMQDPTPKFFKTLCKIGVALVTASAVVAESHAALPPVFTHIAGYLTVTGTVLSAVSQSAVLNERK</sequence>
<dbReference type="STRING" id="1703345.A3860_38795"/>
<dbReference type="AlphaFoldDB" id="A0A1V9FLB5"/>
<evidence type="ECO:0000313" key="2">
    <source>
        <dbReference type="Proteomes" id="UP000192796"/>
    </source>
</evidence>
<proteinExistence type="predicted"/>
<evidence type="ECO:0000313" key="1">
    <source>
        <dbReference type="EMBL" id="OQP59120.1"/>
    </source>
</evidence>